<evidence type="ECO:0000313" key="1">
    <source>
        <dbReference type="EMBL" id="MCU9847265.1"/>
    </source>
</evidence>
<evidence type="ECO:0008006" key="3">
    <source>
        <dbReference type="Google" id="ProtNLM"/>
    </source>
</evidence>
<protein>
    <recommendedName>
        <fullName evidence="3">Flp pilus assembly protein TadD, contains TPR repeats</fullName>
    </recommendedName>
</protein>
<organism evidence="1 2">
    <name type="scientific">Albidovulum salinarum</name>
    <dbReference type="NCBI Taxonomy" id="2984153"/>
    <lineage>
        <taxon>Bacteria</taxon>
        <taxon>Pseudomonadati</taxon>
        <taxon>Pseudomonadota</taxon>
        <taxon>Alphaproteobacteria</taxon>
        <taxon>Rhodobacterales</taxon>
        <taxon>Paracoccaceae</taxon>
        <taxon>Albidovulum</taxon>
    </lineage>
</organism>
<dbReference type="Gene3D" id="1.25.40.10">
    <property type="entry name" value="Tetratricopeptide repeat domain"/>
    <property type="match status" value="2"/>
</dbReference>
<gene>
    <name evidence="1" type="ORF">OEZ60_04525</name>
</gene>
<keyword evidence="2" id="KW-1185">Reference proteome</keyword>
<name>A0ABT2X0Q0_9RHOB</name>
<evidence type="ECO:0000313" key="2">
    <source>
        <dbReference type="Proteomes" id="UP001209535"/>
    </source>
</evidence>
<comment type="caution">
    <text evidence="1">The sequence shown here is derived from an EMBL/GenBank/DDBJ whole genome shotgun (WGS) entry which is preliminary data.</text>
</comment>
<reference evidence="1 2" key="1">
    <citation type="submission" date="2022-10" db="EMBL/GenBank/DDBJ databases">
        <title>Defluviimonas sp. nov., isolated from ocean surface sediments.</title>
        <authorList>
            <person name="He W."/>
            <person name="Wang L."/>
            <person name="Zhang D.-F."/>
        </authorList>
    </citation>
    <scope>NUCLEOTIDE SEQUENCE [LARGE SCALE GENOMIC DNA]</scope>
    <source>
        <strain evidence="1 2">WL0024</strain>
    </source>
</reference>
<proteinExistence type="predicted"/>
<dbReference type="Proteomes" id="UP001209535">
    <property type="component" value="Unassembled WGS sequence"/>
</dbReference>
<dbReference type="RefSeq" id="WP_263333646.1">
    <property type="nucleotide sequence ID" value="NZ_JAOVQO010000003.1"/>
</dbReference>
<dbReference type="EMBL" id="JAOVQO010000003">
    <property type="protein sequence ID" value="MCU9847265.1"/>
    <property type="molecule type" value="Genomic_DNA"/>
</dbReference>
<accession>A0ABT2X0Q0</accession>
<dbReference type="InterPro" id="IPR011990">
    <property type="entry name" value="TPR-like_helical_dom_sf"/>
</dbReference>
<sequence length="286" mass="31535">MRHPFLISLCIAGVSVLPACEKNSDADVKRAIESVNVIDESNLNDVMLTVADPNESVAYFQKTVAQYPDRIDLKRGLAKSLVRAKKPTEAAIAWRAVIDSAEGTNEDRVALADALIRANDWKKAEAELAQIPPTHETYDRYRIEAMVADANKKWSKADSFYETAVGLTTRPSGVLNNWGYSKLTRGDFAGAEKLFSEALTYDRSSFTTKNNLVLARSAQRKYDMPIVPMTQQERAELLYTAGLTAIKHGDVTIGQGLLEDAVETSPRYFDQAARALETLNASVTKG</sequence>
<dbReference type="SUPFAM" id="SSF48452">
    <property type="entry name" value="TPR-like"/>
    <property type="match status" value="1"/>
</dbReference>